<dbReference type="PANTHER" id="PTHR45661">
    <property type="entry name" value="SURFACE ANTIGEN"/>
    <property type="match status" value="1"/>
</dbReference>
<gene>
    <name evidence="1" type="ORF">NCTC13315_00428</name>
</gene>
<sequence>MLSDDGKILLRVDESDIVDGSYQIPVGVTSISDEAFIQCRSLQTIMIPDGVTNIGEWAFVKRCSLQTITIADGVTNIGEGAFSKCRSLQTVIIPAGVTIIDDFVFAQCTNLRAITIPVGVTAIGLGAFDKCRSLQTITIPTGVTTIYEGAFANCSSLQMITLPAGVKTIGDGAFEGCEKLAWIIIDSDDQADLGRITALLPEELSSKVIPKSLYVEVIRQLQDKHLARILSSPHTNQLYRFFHVNTRYVSKVNIENEEQRAIEKAGTTIPEEIFCHINAQGADANRYYQKAKALIEREPWPKAPEELKGYEERLINIVTKCIKQAEHFHVAIEENQTASPVTPFN</sequence>
<evidence type="ECO:0000313" key="1">
    <source>
        <dbReference type="EMBL" id="STX27907.1"/>
    </source>
</evidence>
<dbReference type="InterPro" id="IPR053139">
    <property type="entry name" value="Surface_bspA-like"/>
</dbReference>
<name>A0A378HYD2_9GAMM</name>
<dbReference type="AlphaFoldDB" id="A0A378HYD2"/>
<evidence type="ECO:0000313" key="2">
    <source>
        <dbReference type="Proteomes" id="UP000254968"/>
    </source>
</evidence>
<dbReference type="InterPro" id="IPR026906">
    <property type="entry name" value="LRR_5"/>
</dbReference>
<dbReference type="SUPFAM" id="SSF52058">
    <property type="entry name" value="L domain-like"/>
    <property type="match status" value="1"/>
</dbReference>
<dbReference type="OrthoDB" id="5654383at2"/>
<dbReference type="RefSeq" id="WP_115301693.1">
    <property type="nucleotide sequence ID" value="NZ_CAAAHO010000006.1"/>
</dbReference>
<evidence type="ECO:0008006" key="3">
    <source>
        <dbReference type="Google" id="ProtNLM"/>
    </source>
</evidence>
<protein>
    <recommendedName>
        <fullName evidence="3">Leucine-rich repeat domain-containing protein</fullName>
    </recommendedName>
</protein>
<reference evidence="1 2" key="1">
    <citation type="submission" date="2018-06" db="EMBL/GenBank/DDBJ databases">
        <authorList>
            <consortium name="Pathogen Informatics"/>
            <person name="Doyle S."/>
        </authorList>
    </citation>
    <scope>NUCLEOTIDE SEQUENCE [LARGE SCALE GENOMIC DNA]</scope>
    <source>
        <strain evidence="1 2">NCTC13315</strain>
    </source>
</reference>
<accession>A0A378HYD2</accession>
<dbReference type="Gene3D" id="3.80.10.10">
    <property type="entry name" value="Ribonuclease Inhibitor"/>
    <property type="match status" value="2"/>
</dbReference>
<proteinExistence type="predicted"/>
<dbReference type="PANTHER" id="PTHR45661:SF3">
    <property type="entry name" value="IG-LIKE DOMAIN-CONTAINING PROTEIN"/>
    <property type="match status" value="1"/>
</dbReference>
<organism evidence="1 2">
    <name type="scientific">Legionella beliardensis</name>
    <dbReference type="NCBI Taxonomy" id="91822"/>
    <lineage>
        <taxon>Bacteria</taxon>
        <taxon>Pseudomonadati</taxon>
        <taxon>Pseudomonadota</taxon>
        <taxon>Gammaproteobacteria</taxon>
        <taxon>Legionellales</taxon>
        <taxon>Legionellaceae</taxon>
        <taxon>Legionella</taxon>
    </lineage>
</organism>
<dbReference type="InterPro" id="IPR032675">
    <property type="entry name" value="LRR_dom_sf"/>
</dbReference>
<dbReference type="EMBL" id="UGNV01000001">
    <property type="protein sequence ID" value="STX27907.1"/>
    <property type="molecule type" value="Genomic_DNA"/>
</dbReference>
<dbReference type="Proteomes" id="UP000254968">
    <property type="component" value="Unassembled WGS sequence"/>
</dbReference>
<dbReference type="Pfam" id="PF13306">
    <property type="entry name" value="LRR_5"/>
    <property type="match status" value="1"/>
</dbReference>
<keyword evidence="2" id="KW-1185">Reference proteome</keyword>